<dbReference type="AlphaFoldDB" id="A0A411YAC3"/>
<gene>
    <name evidence="1" type="ORF">ER308_00245</name>
</gene>
<dbReference type="KEGG" id="erz:ER308_00245"/>
<sequence length="75" mass="8245">MDSTTRLGSLAVQLNVEAEGLRRAASRLDEATKVALSEIAPDLESSTLELRARADQLEDCAELLHMYIRQTQDSA</sequence>
<keyword evidence="2" id="KW-1185">Reference proteome</keyword>
<reference evidence="1 2" key="1">
    <citation type="submission" date="2019-01" db="EMBL/GenBank/DDBJ databases">
        <title>Egibacter rhizosphaerae EGI 80759T.</title>
        <authorList>
            <person name="Chen D.-D."/>
            <person name="Tian Y."/>
            <person name="Jiao J.-Y."/>
            <person name="Zhang X.-T."/>
            <person name="Zhang Y.-G."/>
            <person name="Zhang Y."/>
            <person name="Xiao M."/>
            <person name="Shu W.-S."/>
            <person name="Li W.-J."/>
        </authorList>
    </citation>
    <scope>NUCLEOTIDE SEQUENCE [LARGE SCALE GENOMIC DNA]</scope>
    <source>
        <strain evidence="1 2">EGI 80759</strain>
    </source>
</reference>
<organism evidence="1 2">
    <name type="scientific">Egibacter rhizosphaerae</name>
    <dbReference type="NCBI Taxonomy" id="1670831"/>
    <lineage>
        <taxon>Bacteria</taxon>
        <taxon>Bacillati</taxon>
        <taxon>Actinomycetota</taxon>
        <taxon>Nitriliruptoria</taxon>
        <taxon>Egibacterales</taxon>
        <taxon>Egibacteraceae</taxon>
        <taxon>Egibacter</taxon>
    </lineage>
</organism>
<proteinExistence type="predicted"/>
<dbReference type="RefSeq" id="WP_131153152.1">
    <property type="nucleotide sequence ID" value="NZ_CP036402.1"/>
</dbReference>
<dbReference type="EMBL" id="CP036402">
    <property type="protein sequence ID" value="QBI18154.1"/>
    <property type="molecule type" value="Genomic_DNA"/>
</dbReference>
<evidence type="ECO:0000313" key="2">
    <source>
        <dbReference type="Proteomes" id="UP000291469"/>
    </source>
</evidence>
<accession>A0A411YAC3</accession>
<evidence type="ECO:0000313" key="1">
    <source>
        <dbReference type="EMBL" id="QBI18154.1"/>
    </source>
</evidence>
<name>A0A411YAC3_9ACTN</name>
<dbReference type="Proteomes" id="UP000291469">
    <property type="component" value="Chromosome"/>
</dbReference>
<protein>
    <submittedName>
        <fullName evidence="1">Uncharacterized protein</fullName>
    </submittedName>
</protein>